<dbReference type="EMBL" id="JAGTJJ010000109">
    <property type="protein sequence ID" value="MDC3989388.1"/>
    <property type="molecule type" value="Genomic_DNA"/>
</dbReference>
<dbReference type="Gene3D" id="2.60.40.10">
    <property type="entry name" value="Immunoglobulins"/>
    <property type="match status" value="2"/>
</dbReference>
<dbReference type="AlphaFoldDB" id="A0A9X3XIN0"/>
<evidence type="ECO:0000256" key="1">
    <source>
        <dbReference type="ARBA" id="ARBA00022729"/>
    </source>
</evidence>
<dbReference type="InterPro" id="IPR018247">
    <property type="entry name" value="EF_Hand_1_Ca_BS"/>
</dbReference>
<keyword evidence="6" id="KW-1185">Reference proteome</keyword>
<reference evidence="5 6" key="1">
    <citation type="submission" date="2021-04" db="EMBL/GenBank/DDBJ databases">
        <title>Genome analysis of Polyangium sp.</title>
        <authorList>
            <person name="Li Y."/>
            <person name="Wang J."/>
        </authorList>
    </citation>
    <scope>NUCLEOTIDE SEQUENCE [LARGE SCALE GENOMIC DNA]</scope>
    <source>
        <strain evidence="5 6">SDU14</strain>
    </source>
</reference>
<feature type="compositionally biased region" description="Gly residues" evidence="2">
    <location>
        <begin position="37"/>
        <end position="68"/>
    </location>
</feature>
<name>A0A9X3XIN0_9BACT</name>
<feature type="signal peptide" evidence="3">
    <location>
        <begin position="1"/>
        <end position="23"/>
    </location>
</feature>
<evidence type="ECO:0000256" key="3">
    <source>
        <dbReference type="SAM" id="SignalP"/>
    </source>
</evidence>
<protein>
    <recommendedName>
        <fullName evidence="4">CARDB domain-containing protein</fullName>
    </recommendedName>
</protein>
<dbReference type="PROSITE" id="PS00018">
    <property type="entry name" value="EF_HAND_1"/>
    <property type="match status" value="1"/>
</dbReference>
<dbReference type="Proteomes" id="UP001151081">
    <property type="component" value="Unassembled WGS sequence"/>
</dbReference>
<sequence>MRRSSSFLLTALPLLALLPAACGGGEAQQPTSSGTQSGSGGQGGTGGMGGDGGDGGIILTGPGGAGGQGGQGGGGDLCVGIQCPPDQHCEVLPEGMPGCVNNECGMLNCKPTEICEVTPGGGAICKDISCTQDVECPASQYCNGTICVDDACAPGTTTCMGNELYACQANGSGTTAQFTCGSTSYYMSMCTDSGMGDASCPCEDDWDCPPDTACEVGQCVGTGKPATCTLPPVPFSQVLPKKEIQWGGTGVTPNNVAVNAPFAGSAQVSMTPLVVNLDDDNGDGLINELDFPEIVFTTYHSTLADEDGVVRAIHGGGPNKGKDYFANAGTNVWHEGDPLNKAWVNTQGIANSTGSLAAGDLDNDGVPEIVMPTEVVAGVSTGGVAILDNKGDLIVQTAVNQLPSAGYNVPAITLANVDGKGFAEIIVGRFVFTLGKDPVTNKLVFVDRFAGTLTVNGNNGQGAISCVANLVGDNRQEIVAGSTVYKFPTPPAGVTKRADCAAGDMSAFCLGQLEVVWDAQAVNGVAKVPATQREGFCAVADILGADEAAAPGPGNEPDGKPEVILISRGYLAIYNGETGTQQRFTNLNAGDNGGAPNVDDFDGDGYPEIGTAFGTRYMMIDLQSTSASCPAWPTAISDAAANMNPARAPGAACTTDAECSAGAVCNTAKGSCVCLHNGWLRITEDDSSRVTASSVFDFNGDGAAEVIYNDECWFRIYDGTTSEVLFKEHSPSRTRTENPVIADVDNDGNAEIVFSSNNDSSSCSVGFNYPNGIAVWGDTSDTWVPARRIWNQHAYHVTNVLESGAIPALEPESWKLYNGREYNTYRSNPRSFGVAPDLRVPGIQMSSPDAACGQLSKKLDITVEIRNDGDVRVGPGVVVAFYGEWMNGMPSEPLYADAAQTPLTAVLGTSLEPGQSILVTVSYDATNNSPGTLPEKVRVVVDDANQERECIEDNNTLEAIVSPGEAQPDLRIDVGAATEGSCPAPTVSATVYNEGSAPASNILVRFYAGDPNQGGTPIHEETIPGPLDPGQSVMLTSKMSNFPPNLLVLIYAVVDPQNTVQECNDGNNKDEANGKVVCGIN</sequence>
<proteinExistence type="predicted"/>
<dbReference type="InterPro" id="IPR013783">
    <property type="entry name" value="Ig-like_fold"/>
</dbReference>
<comment type="caution">
    <text evidence="5">The sequence shown here is derived from an EMBL/GenBank/DDBJ whole genome shotgun (WGS) entry which is preliminary data.</text>
</comment>
<dbReference type="SUPFAM" id="SSF69318">
    <property type="entry name" value="Integrin alpha N-terminal domain"/>
    <property type="match status" value="2"/>
</dbReference>
<keyword evidence="1 3" id="KW-0732">Signal</keyword>
<organism evidence="5 6">
    <name type="scientific">Polyangium jinanense</name>
    <dbReference type="NCBI Taxonomy" id="2829994"/>
    <lineage>
        <taxon>Bacteria</taxon>
        <taxon>Pseudomonadati</taxon>
        <taxon>Myxococcota</taxon>
        <taxon>Polyangia</taxon>
        <taxon>Polyangiales</taxon>
        <taxon>Polyangiaceae</taxon>
        <taxon>Polyangium</taxon>
    </lineage>
</organism>
<evidence type="ECO:0000313" key="5">
    <source>
        <dbReference type="EMBL" id="MDC3989388.1"/>
    </source>
</evidence>
<gene>
    <name evidence="5" type="ORF">KEG57_53500</name>
</gene>
<feature type="chain" id="PRO_5040917372" description="CARDB domain-containing protein" evidence="3">
    <location>
        <begin position="24"/>
        <end position="1081"/>
    </location>
</feature>
<dbReference type="InterPro" id="IPR013517">
    <property type="entry name" value="FG-GAP"/>
</dbReference>
<evidence type="ECO:0000313" key="6">
    <source>
        <dbReference type="Proteomes" id="UP001151081"/>
    </source>
</evidence>
<dbReference type="Pfam" id="PF07705">
    <property type="entry name" value="CARDB"/>
    <property type="match status" value="1"/>
</dbReference>
<accession>A0A9X3XIN0</accession>
<evidence type="ECO:0000256" key="2">
    <source>
        <dbReference type="SAM" id="MobiDB-lite"/>
    </source>
</evidence>
<evidence type="ECO:0000259" key="4">
    <source>
        <dbReference type="Pfam" id="PF07705"/>
    </source>
</evidence>
<dbReference type="InterPro" id="IPR011635">
    <property type="entry name" value="CARDB"/>
</dbReference>
<dbReference type="InterPro" id="IPR028994">
    <property type="entry name" value="Integrin_alpha_N"/>
</dbReference>
<feature type="domain" description="CARDB" evidence="4">
    <location>
        <begin position="968"/>
        <end position="1069"/>
    </location>
</feature>
<feature type="compositionally biased region" description="Low complexity" evidence="2">
    <location>
        <begin position="25"/>
        <end position="36"/>
    </location>
</feature>
<dbReference type="RefSeq" id="WP_272428724.1">
    <property type="nucleotide sequence ID" value="NZ_JAGTJJ010000109.1"/>
</dbReference>
<feature type="region of interest" description="Disordered" evidence="2">
    <location>
        <begin position="25"/>
        <end position="68"/>
    </location>
</feature>
<dbReference type="Pfam" id="PF13517">
    <property type="entry name" value="FG-GAP_3"/>
    <property type="match status" value="1"/>
</dbReference>